<keyword evidence="1" id="KW-1133">Transmembrane helix</keyword>
<keyword evidence="3" id="KW-1185">Reference proteome</keyword>
<keyword evidence="1" id="KW-0472">Membrane</keyword>
<dbReference type="RefSeq" id="WP_192778455.1">
    <property type="nucleotide sequence ID" value="NZ_BAAASY010000028.1"/>
</dbReference>
<dbReference type="EMBL" id="JADBEF010000001">
    <property type="protein sequence ID" value="MBE1563995.1"/>
    <property type="molecule type" value="Genomic_DNA"/>
</dbReference>
<gene>
    <name evidence="2" type="ORF">H4W81_006774</name>
</gene>
<dbReference type="Proteomes" id="UP000661607">
    <property type="component" value="Unassembled WGS sequence"/>
</dbReference>
<proteinExistence type="predicted"/>
<accession>A0ABR9KPR2</accession>
<name>A0ABR9KPR2_9ACTN</name>
<reference evidence="2 3" key="1">
    <citation type="submission" date="2020-10" db="EMBL/GenBank/DDBJ databases">
        <title>Sequencing the genomes of 1000 actinobacteria strains.</title>
        <authorList>
            <person name="Klenk H.-P."/>
        </authorList>
    </citation>
    <scope>NUCLEOTIDE SEQUENCE [LARGE SCALE GENOMIC DNA]</scope>
    <source>
        <strain evidence="2 3">DSM 43748</strain>
    </source>
</reference>
<evidence type="ECO:0000313" key="3">
    <source>
        <dbReference type="Proteomes" id="UP000661607"/>
    </source>
</evidence>
<comment type="caution">
    <text evidence="2">The sequence shown here is derived from an EMBL/GenBank/DDBJ whole genome shotgun (WGS) entry which is preliminary data.</text>
</comment>
<keyword evidence="1" id="KW-0812">Transmembrane</keyword>
<sequence>MEILKTIGQFFLDITAANPAYQVVAGAVGMLLFLKVVNQLILFATALAATSNNGHVTDLAIRSSGV</sequence>
<feature type="transmembrane region" description="Helical" evidence="1">
    <location>
        <begin position="20"/>
        <end position="37"/>
    </location>
</feature>
<protein>
    <submittedName>
        <fullName evidence="2">Uncharacterized BrkB/YihY/UPF0761 family membrane protein</fullName>
    </submittedName>
</protein>
<organism evidence="2 3">
    <name type="scientific">Nonomuraea africana</name>
    <dbReference type="NCBI Taxonomy" id="46171"/>
    <lineage>
        <taxon>Bacteria</taxon>
        <taxon>Bacillati</taxon>
        <taxon>Actinomycetota</taxon>
        <taxon>Actinomycetes</taxon>
        <taxon>Streptosporangiales</taxon>
        <taxon>Streptosporangiaceae</taxon>
        <taxon>Nonomuraea</taxon>
    </lineage>
</organism>
<evidence type="ECO:0000313" key="2">
    <source>
        <dbReference type="EMBL" id="MBE1563995.1"/>
    </source>
</evidence>
<evidence type="ECO:0000256" key="1">
    <source>
        <dbReference type="SAM" id="Phobius"/>
    </source>
</evidence>